<dbReference type="AlphaFoldDB" id="A0A4R8UWJ5"/>
<dbReference type="InterPro" id="IPR036165">
    <property type="entry name" value="YefM-like_sf"/>
</dbReference>
<comment type="function">
    <text evidence="2">Antitoxin component of a type II toxin-antitoxin (TA) system.</text>
</comment>
<dbReference type="Pfam" id="PF02604">
    <property type="entry name" value="PhdYeFM_antitox"/>
    <property type="match status" value="1"/>
</dbReference>
<dbReference type="InterPro" id="IPR006442">
    <property type="entry name" value="Antitoxin_Phd/YefM"/>
</dbReference>
<dbReference type="Proteomes" id="UP000298173">
    <property type="component" value="Unassembled WGS sequence"/>
</dbReference>
<dbReference type="EMBL" id="SOEY01000018">
    <property type="protein sequence ID" value="TFB73198.1"/>
    <property type="molecule type" value="Genomic_DNA"/>
</dbReference>
<evidence type="ECO:0000313" key="4">
    <source>
        <dbReference type="Proteomes" id="UP000298173"/>
    </source>
</evidence>
<dbReference type="Gene3D" id="3.40.1620.10">
    <property type="entry name" value="YefM-like domain"/>
    <property type="match status" value="1"/>
</dbReference>
<proteinExistence type="inferred from homology"/>
<evidence type="ECO:0000256" key="1">
    <source>
        <dbReference type="ARBA" id="ARBA00009981"/>
    </source>
</evidence>
<keyword evidence="4" id="KW-1185">Reference proteome</keyword>
<comment type="similarity">
    <text evidence="1 2">Belongs to the phD/YefM antitoxin family.</text>
</comment>
<name>A0A4R8UWJ5_9MICO</name>
<reference evidence="3 4" key="1">
    <citation type="submission" date="2019-03" db="EMBL/GenBank/DDBJ databases">
        <title>Genomics of glacier-inhabiting Cryobacterium strains.</title>
        <authorList>
            <person name="Liu Q."/>
            <person name="Xin Y.-H."/>
        </authorList>
    </citation>
    <scope>NUCLEOTIDE SEQUENCE [LARGE SCALE GENOMIC DNA]</scope>
    <source>
        <strain evidence="3 4">HLT2-23</strain>
    </source>
</reference>
<dbReference type="NCBIfam" id="TIGR01552">
    <property type="entry name" value="phd_fam"/>
    <property type="match status" value="1"/>
</dbReference>
<dbReference type="SUPFAM" id="SSF143120">
    <property type="entry name" value="YefM-like"/>
    <property type="match status" value="1"/>
</dbReference>
<evidence type="ECO:0000256" key="2">
    <source>
        <dbReference type="RuleBase" id="RU362080"/>
    </source>
</evidence>
<gene>
    <name evidence="3" type="ORF">E3O06_08170</name>
</gene>
<organism evidence="3 4">
    <name type="scientific">Cryobacterium glaciale</name>
    <dbReference type="NCBI Taxonomy" id="1259145"/>
    <lineage>
        <taxon>Bacteria</taxon>
        <taxon>Bacillati</taxon>
        <taxon>Actinomycetota</taxon>
        <taxon>Actinomycetes</taxon>
        <taxon>Micrococcales</taxon>
        <taxon>Microbacteriaceae</taxon>
        <taxon>Cryobacterium</taxon>
    </lineage>
</organism>
<accession>A0A4R8UWJ5</accession>
<protein>
    <recommendedName>
        <fullName evidence="2">Antitoxin</fullName>
    </recommendedName>
</protein>
<sequence length="88" mass="9607">MTEIVNIHDAKTQLSRLLQRVEGGERVVIARAGKPIADLVPHQGGNGLQFGALEGQIWVATDAFSWPNDEIDAMFYGDHAPLHTDDPS</sequence>
<comment type="caution">
    <text evidence="3">The sequence shown here is derived from an EMBL/GenBank/DDBJ whole genome shotgun (WGS) entry which is preliminary data.</text>
</comment>
<evidence type="ECO:0000313" key="3">
    <source>
        <dbReference type="EMBL" id="TFB73198.1"/>
    </source>
</evidence>
<dbReference type="OrthoDB" id="33091at2"/>
<dbReference type="RefSeq" id="WP_134502595.1">
    <property type="nucleotide sequence ID" value="NZ_SOEY01000018.1"/>
</dbReference>